<evidence type="ECO:0000313" key="2">
    <source>
        <dbReference type="Proteomes" id="UP000464378"/>
    </source>
</evidence>
<name>A0A6C2YUT3_9BACT</name>
<organism evidence="1">
    <name type="scientific">Tuwongella immobilis</name>
    <dbReference type="NCBI Taxonomy" id="692036"/>
    <lineage>
        <taxon>Bacteria</taxon>
        <taxon>Pseudomonadati</taxon>
        <taxon>Planctomycetota</taxon>
        <taxon>Planctomycetia</taxon>
        <taxon>Gemmatales</taxon>
        <taxon>Gemmataceae</taxon>
        <taxon>Tuwongella</taxon>
    </lineage>
</organism>
<sequence>MRTDWIVAIDDDRSKRFAWMDNPLTRESTTGH</sequence>
<keyword evidence="2" id="KW-1185">Reference proteome</keyword>
<protein>
    <submittedName>
        <fullName evidence="1">Uncharacterized protein</fullName>
    </submittedName>
</protein>
<dbReference type="EMBL" id="LR586016">
    <property type="protein sequence ID" value="VIP05117.1"/>
    <property type="molecule type" value="Genomic_DNA"/>
</dbReference>
<gene>
    <name evidence="1" type="ORF">GMBLW1_40760</name>
</gene>
<proteinExistence type="predicted"/>
<dbReference type="Proteomes" id="UP000464378">
    <property type="component" value="Chromosome"/>
</dbReference>
<dbReference type="InParanoid" id="A0A6C2YUT3"/>
<dbReference type="AlphaFoldDB" id="A0A6C2YUT3"/>
<accession>A0A6C2YUT3</accession>
<reference evidence="1" key="1">
    <citation type="submission" date="2019-04" db="EMBL/GenBank/DDBJ databases">
        <authorList>
            <consortium name="Science for Life Laboratories"/>
        </authorList>
    </citation>
    <scope>NUCLEOTIDE SEQUENCE</scope>
    <source>
        <strain evidence="1">MBLW1</strain>
    </source>
</reference>
<evidence type="ECO:0000313" key="1">
    <source>
        <dbReference type="EMBL" id="VIP05117.1"/>
    </source>
</evidence>
<dbReference type="EMBL" id="LR593887">
    <property type="protein sequence ID" value="VTS07590.1"/>
    <property type="molecule type" value="Genomic_DNA"/>
</dbReference>
<dbReference type="KEGG" id="tim:GMBLW1_40760"/>